<dbReference type="EMBL" id="DNWC01000019">
    <property type="protein sequence ID" value="HBJ07586.1"/>
    <property type="molecule type" value="Genomic_DNA"/>
</dbReference>
<organism evidence="2 3">
    <name type="scientific">Coprobacter fastidiosus</name>
    <dbReference type="NCBI Taxonomy" id="1099853"/>
    <lineage>
        <taxon>Bacteria</taxon>
        <taxon>Pseudomonadati</taxon>
        <taxon>Bacteroidota</taxon>
        <taxon>Bacteroidia</taxon>
        <taxon>Bacteroidales</taxon>
        <taxon>Barnesiellaceae</taxon>
        <taxon>Coprobacter</taxon>
    </lineage>
</organism>
<dbReference type="AlphaFoldDB" id="A0A354LZ97"/>
<dbReference type="Proteomes" id="UP000262954">
    <property type="component" value="Unassembled WGS sequence"/>
</dbReference>
<keyword evidence="1" id="KW-0812">Transmembrane</keyword>
<keyword evidence="1" id="KW-0472">Membrane</keyword>
<dbReference type="PANTHER" id="PTHR35813">
    <property type="entry name" value="INNER MEMBRANE PROTEIN YBAN"/>
    <property type="match status" value="1"/>
</dbReference>
<dbReference type="InterPro" id="IPR007401">
    <property type="entry name" value="DUF454"/>
</dbReference>
<comment type="caution">
    <text evidence="2">The sequence shown here is derived from an EMBL/GenBank/DDBJ whole genome shotgun (WGS) entry which is preliminary data.</text>
</comment>
<reference evidence="2 3" key="1">
    <citation type="journal article" date="2018" name="Nat. Biotechnol.">
        <title>A standardized bacterial taxonomy based on genome phylogeny substantially revises the tree of life.</title>
        <authorList>
            <person name="Parks D.H."/>
            <person name="Chuvochina M."/>
            <person name="Waite D.W."/>
            <person name="Rinke C."/>
            <person name="Skarshewski A."/>
            <person name="Chaumeil P.A."/>
            <person name="Hugenholtz P."/>
        </authorList>
    </citation>
    <scope>NUCLEOTIDE SEQUENCE [LARGE SCALE GENOMIC DNA]</scope>
    <source>
        <strain evidence="2">UBA11482</strain>
    </source>
</reference>
<keyword evidence="1" id="KW-1133">Transmembrane helix</keyword>
<dbReference type="GO" id="GO:0005886">
    <property type="term" value="C:plasma membrane"/>
    <property type="evidence" value="ECO:0007669"/>
    <property type="project" value="TreeGrafter"/>
</dbReference>
<feature type="transmembrane region" description="Helical" evidence="1">
    <location>
        <begin position="12"/>
        <end position="32"/>
    </location>
</feature>
<dbReference type="Pfam" id="PF04304">
    <property type="entry name" value="DUF454"/>
    <property type="match status" value="1"/>
</dbReference>
<evidence type="ECO:0000313" key="3">
    <source>
        <dbReference type="Proteomes" id="UP000262954"/>
    </source>
</evidence>
<dbReference type="PIRSF" id="PIRSF016789">
    <property type="entry name" value="DUF454"/>
    <property type="match status" value="1"/>
</dbReference>
<dbReference type="GeneID" id="92927237"/>
<sequence length="135" mass="15475">MLKIDSYKKILYIVSGTLCLILGSIGLFVPILPTTPFWLLTAWLYTRSSPYLYRKVMNIPLFGNCIRNFHEYKAIPLRGKIITITTLWITIGISIWIIAKVWIAILLIAIAIGITIHILSYKTLPPDIHKKKDIH</sequence>
<evidence type="ECO:0000256" key="1">
    <source>
        <dbReference type="SAM" id="Phobius"/>
    </source>
</evidence>
<dbReference type="PANTHER" id="PTHR35813:SF1">
    <property type="entry name" value="INNER MEMBRANE PROTEIN YBAN"/>
    <property type="match status" value="1"/>
</dbReference>
<accession>A0A354LZ97</accession>
<protein>
    <submittedName>
        <fullName evidence="2">DUF454 domain-containing protein</fullName>
    </submittedName>
</protein>
<name>A0A354LZ97_9BACT</name>
<proteinExistence type="predicted"/>
<evidence type="ECO:0000313" key="2">
    <source>
        <dbReference type="EMBL" id="HBJ07586.1"/>
    </source>
</evidence>
<feature type="transmembrane region" description="Helical" evidence="1">
    <location>
        <begin position="105"/>
        <end position="124"/>
    </location>
</feature>
<gene>
    <name evidence="2" type="ORF">DDY73_01140</name>
</gene>
<feature type="transmembrane region" description="Helical" evidence="1">
    <location>
        <begin position="81"/>
        <end position="99"/>
    </location>
</feature>
<dbReference type="RefSeq" id="WP_009317217.1">
    <property type="nucleotide sequence ID" value="NZ_AP028032.1"/>
</dbReference>